<keyword evidence="4" id="KW-1003">Cell membrane</keyword>
<keyword evidence="3" id="KW-0813">Transport</keyword>
<organism evidence="9 10">
    <name type="scientific">Sporosarcina globispora</name>
    <name type="common">Bacillus globisporus</name>
    <dbReference type="NCBI Taxonomy" id="1459"/>
    <lineage>
        <taxon>Bacteria</taxon>
        <taxon>Bacillati</taxon>
        <taxon>Bacillota</taxon>
        <taxon>Bacilli</taxon>
        <taxon>Bacillales</taxon>
        <taxon>Caryophanaceae</taxon>
        <taxon>Sporosarcina</taxon>
    </lineage>
</organism>
<feature type="transmembrane region" description="Helical" evidence="8">
    <location>
        <begin position="31"/>
        <end position="53"/>
    </location>
</feature>
<keyword evidence="10" id="KW-1185">Reference proteome</keyword>
<dbReference type="EMBL" id="LGUF01000007">
    <property type="protein sequence ID" value="KON88576.1"/>
    <property type="molecule type" value="Genomic_DNA"/>
</dbReference>
<evidence type="ECO:0008006" key="11">
    <source>
        <dbReference type="Google" id="ProtNLM"/>
    </source>
</evidence>
<evidence type="ECO:0000256" key="1">
    <source>
        <dbReference type="ARBA" id="ARBA00004651"/>
    </source>
</evidence>
<protein>
    <recommendedName>
        <fullName evidence="11">Sodium:alanine symporter</fullName>
    </recommendedName>
</protein>
<comment type="subcellular location">
    <subcellularLocation>
        <location evidence="1">Cell membrane</location>
        <topology evidence="1">Multi-pass membrane protein</topology>
    </subcellularLocation>
</comment>
<evidence type="ECO:0000256" key="4">
    <source>
        <dbReference type="ARBA" id="ARBA00022475"/>
    </source>
</evidence>
<dbReference type="GO" id="GO:0005283">
    <property type="term" value="F:amino acid:sodium symporter activity"/>
    <property type="evidence" value="ECO:0007669"/>
    <property type="project" value="InterPro"/>
</dbReference>
<keyword evidence="5 8" id="KW-0812">Transmembrane</keyword>
<proteinExistence type="inferred from homology"/>
<comment type="caution">
    <text evidence="9">The sequence shown here is derived from an EMBL/GenBank/DDBJ whole genome shotgun (WGS) entry which is preliminary data.</text>
</comment>
<keyword evidence="6 8" id="KW-1133">Transmembrane helix</keyword>
<dbReference type="GO" id="GO:0005886">
    <property type="term" value="C:plasma membrane"/>
    <property type="evidence" value="ECO:0007669"/>
    <property type="project" value="UniProtKB-SubCell"/>
</dbReference>
<dbReference type="STRING" id="1459.AF332_18385"/>
<evidence type="ECO:0000256" key="3">
    <source>
        <dbReference type="ARBA" id="ARBA00022448"/>
    </source>
</evidence>
<dbReference type="PANTHER" id="PTHR30330:SF1">
    <property type="entry name" value="AMINO-ACID CARRIER PROTEIN ALST"/>
    <property type="match status" value="1"/>
</dbReference>
<dbReference type="PATRIC" id="fig|1459.3.peg.4050"/>
<reference evidence="10" key="1">
    <citation type="submission" date="2015-07" db="EMBL/GenBank/DDBJ databases">
        <title>Fjat-10036 dsm4.</title>
        <authorList>
            <person name="Liu B."/>
            <person name="Wang J."/>
            <person name="Zhu Y."/>
            <person name="Liu G."/>
            <person name="Chen Q."/>
            <person name="Chen Z."/>
            <person name="Lan J."/>
            <person name="Che J."/>
            <person name="Ge C."/>
            <person name="Shi H."/>
            <person name="Pan Z."/>
            <person name="Liu X."/>
        </authorList>
    </citation>
    <scope>NUCLEOTIDE SEQUENCE [LARGE SCALE GENOMIC DNA]</scope>
    <source>
        <strain evidence="10">DSM 4</strain>
    </source>
</reference>
<gene>
    <name evidence="9" type="ORF">AF332_18385</name>
</gene>
<evidence type="ECO:0000313" key="9">
    <source>
        <dbReference type="EMBL" id="KON88576.1"/>
    </source>
</evidence>
<dbReference type="RefSeq" id="WP_053435954.1">
    <property type="nucleotide sequence ID" value="NZ_LGUF01000007.1"/>
</dbReference>
<keyword evidence="7 8" id="KW-0472">Membrane</keyword>
<comment type="similarity">
    <text evidence="2">Belongs to the alanine or glycine:cation symporter (AGCS) (TC 2.A.25) family.</text>
</comment>
<dbReference type="InterPro" id="IPR001463">
    <property type="entry name" value="Na/Ala_symport"/>
</dbReference>
<name>A0A0M0GGL5_SPOGL</name>
<evidence type="ECO:0000256" key="5">
    <source>
        <dbReference type="ARBA" id="ARBA00022692"/>
    </source>
</evidence>
<dbReference type="Proteomes" id="UP000037109">
    <property type="component" value="Unassembled WGS sequence"/>
</dbReference>
<sequence length="94" mass="10337">MQRLLFFVVQKSVFGAIVDLATVWGLADLFMGIMALINLVAITMLGKIAFAALKDYKAQRKEGKDPVFYADSIPGLDGIESWETKENALKKGAK</sequence>
<dbReference type="Pfam" id="PF01235">
    <property type="entry name" value="Na_Ala_symp"/>
    <property type="match status" value="1"/>
</dbReference>
<dbReference type="AlphaFoldDB" id="A0A0M0GGL5"/>
<evidence type="ECO:0000256" key="8">
    <source>
        <dbReference type="SAM" id="Phobius"/>
    </source>
</evidence>
<evidence type="ECO:0000256" key="2">
    <source>
        <dbReference type="ARBA" id="ARBA00009261"/>
    </source>
</evidence>
<evidence type="ECO:0000256" key="6">
    <source>
        <dbReference type="ARBA" id="ARBA00022989"/>
    </source>
</evidence>
<evidence type="ECO:0000313" key="10">
    <source>
        <dbReference type="Proteomes" id="UP000037109"/>
    </source>
</evidence>
<dbReference type="PANTHER" id="PTHR30330">
    <property type="entry name" value="AGSS FAMILY TRANSPORTER, SODIUM-ALANINE"/>
    <property type="match status" value="1"/>
</dbReference>
<accession>A0A0M0GGL5</accession>
<evidence type="ECO:0000256" key="7">
    <source>
        <dbReference type="ARBA" id="ARBA00023136"/>
    </source>
</evidence>